<evidence type="ECO:0000313" key="4">
    <source>
        <dbReference type="EMBL" id="OXA60332.1"/>
    </source>
</evidence>
<dbReference type="Pfam" id="PF13359">
    <property type="entry name" value="DDE_Tnp_4"/>
    <property type="match status" value="1"/>
</dbReference>
<evidence type="ECO:0000256" key="2">
    <source>
        <dbReference type="ARBA" id="ARBA00022723"/>
    </source>
</evidence>
<dbReference type="EMBL" id="LNIX01000002">
    <property type="protein sequence ID" value="OXA60332.1"/>
    <property type="molecule type" value="Genomic_DNA"/>
</dbReference>
<keyword evidence="5" id="KW-1185">Reference proteome</keyword>
<dbReference type="InterPro" id="IPR027806">
    <property type="entry name" value="HARBI1_dom"/>
</dbReference>
<comment type="caution">
    <text evidence="4">The sequence shown here is derived from an EMBL/GenBank/DDBJ whole genome shotgun (WGS) entry which is preliminary data.</text>
</comment>
<comment type="cofactor">
    <cofactor evidence="1">
        <name>a divalent metal cation</name>
        <dbReference type="ChEBI" id="CHEBI:60240"/>
    </cofactor>
</comment>
<evidence type="ECO:0000313" key="5">
    <source>
        <dbReference type="Proteomes" id="UP000198287"/>
    </source>
</evidence>
<evidence type="ECO:0000256" key="1">
    <source>
        <dbReference type="ARBA" id="ARBA00001968"/>
    </source>
</evidence>
<feature type="domain" description="DDE Tnp4" evidence="3">
    <location>
        <begin position="133"/>
        <end position="267"/>
    </location>
</feature>
<dbReference type="GO" id="GO:0046872">
    <property type="term" value="F:metal ion binding"/>
    <property type="evidence" value="ECO:0007669"/>
    <property type="project" value="UniProtKB-KW"/>
</dbReference>
<proteinExistence type="predicted"/>
<sequence>MSTLSSSLIKLGVLTGDCDAFLLAAAAKRINKFNKSTLFCFDEIEVSRFKLDFRFEKADILRLKSELRVPDVLKMPNRTEFSGLICLCVMLRRLAYPNRLSDLQNYGGYLLNILKSFRELWSGKGVQFHLVLGTLHKTCRPTRSQQEVYSGHKRSHGLKYQSVVTPNGMVANLYGPIPGRRHDSYMLHESGLLDKLAVHLGGQEMYLYGDSGYPLHRSLITPHIGNQLSDQQKLFNLTMSKLRVCVEWEFATILKNCQNCLYECQTSKYFGVKPPTLEEYWRNQNLN</sequence>
<dbReference type="PANTHER" id="PTHR34615:SF1">
    <property type="entry name" value="PX DOMAIN-CONTAINING PROTEIN"/>
    <property type="match status" value="1"/>
</dbReference>
<accession>A0A226ERU5</accession>
<organism evidence="4 5">
    <name type="scientific">Folsomia candida</name>
    <name type="common">Springtail</name>
    <dbReference type="NCBI Taxonomy" id="158441"/>
    <lineage>
        <taxon>Eukaryota</taxon>
        <taxon>Metazoa</taxon>
        <taxon>Ecdysozoa</taxon>
        <taxon>Arthropoda</taxon>
        <taxon>Hexapoda</taxon>
        <taxon>Collembola</taxon>
        <taxon>Entomobryomorpha</taxon>
        <taxon>Isotomoidea</taxon>
        <taxon>Isotomidae</taxon>
        <taxon>Proisotominae</taxon>
        <taxon>Folsomia</taxon>
    </lineage>
</organism>
<dbReference type="Proteomes" id="UP000198287">
    <property type="component" value="Unassembled WGS sequence"/>
</dbReference>
<reference evidence="4 5" key="1">
    <citation type="submission" date="2015-12" db="EMBL/GenBank/DDBJ databases">
        <title>The genome of Folsomia candida.</title>
        <authorList>
            <person name="Faddeeva A."/>
            <person name="Derks M.F."/>
            <person name="Anvar Y."/>
            <person name="Smit S."/>
            <person name="Van Straalen N."/>
            <person name="Roelofs D."/>
        </authorList>
    </citation>
    <scope>NUCLEOTIDE SEQUENCE [LARGE SCALE GENOMIC DNA]</scope>
    <source>
        <strain evidence="4 5">VU population</strain>
        <tissue evidence="4">Whole body</tissue>
    </source>
</reference>
<dbReference type="PANTHER" id="PTHR34615">
    <property type="entry name" value="PX DOMAIN-CONTAINING PROTEIN"/>
    <property type="match status" value="1"/>
</dbReference>
<evidence type="ECO:0000259" key="3">
    <source>
        <dbReference type="Pfam" id="PF13359"/>
    </source>
</evidence>
<dbReference type="STRING" id="158441.A0A226ERU5"/>
<keyword evidence="2" id="KW-0479">Metal-binding</keyword>
<gene>
    <name evidence="4" type="ORF">Fcan01_04412</name>
</gene>
<dbReference type="AlphaFoldDB" id="A0A226ERU5"/>
<dbReference type="OMA" id="KGVQFHL"/>
<name>A0A226ERU5_FOLCA</name>
<protein>
    <recommendedName>
        <fullName evidence="3">DDE Tnp4 domain-containing protein</fullName>
    </recommendedName>
</protein>
<dbReference type="OrthoDB" id="5978526at2759"/>